<dbReference type="Pfam" id="PF00563">
    <property type="entry name" value="EAL"/>
    <property type="match status" value="1"/>
</dbReference>
<dbReference type="eggNOG" id="COG2200">
    <property type="taxonomic scope" value="Bacteria"/>
</dbReference>
<dbReference type="GeneID" id="65916600"/>
<dbReference type="Gene3D" id="3.20.20.450">
    <property type="entry name" value="EAL domain"/>
    <property type="match status" value="1"/>
</dbReference>
<proteinExistence type="predicted"/>
<comment type="caution">
    <text evidence="2">The sequence shown here is derived from an EMBL/GenBank/DDBJ whole genome shotgun (WGS) entry which is preliminary data.</text>
</comment>
<dbReference type="InterPro" id="IPR035919">
    <property type="entry name" value="EAL_sf"/>
</dbReference>
<name>A0A0R1EXQ2_9LACO</name>
<dbReference type="PROSITE" id="PS50883">
    <property type="entry name" value="EAL"/>
    <property type="match status" value="1"/>
</dbReference>
<dbReference type="RefSeq" id="WP_010011867.1">
    <property type="nucleotide sequence ID" value="NZ_AZCN01000087.1"/>
</dbReference>
<dbReference type="SUPFAM" id="SSF141868">
    <property type="entry name" value="EAL domain-like"/>
    <property type="match status" value="1"/>
</dbReference>
<protein>
    <submittedName>
        <fullName evidence="2">C-di-GMP-specific phosphodiesterase</fullName>
    </submittedName>
</protein>
<evidence type="ECO:0000313" key="3">
    <source>
        <dbReference type="Proteomes" id="UP000051181"/>
    </source>
</evidence>
<feature type="domain" description="EAL" evidence="1">
    <location>
        <begin position="1"/>
        <end position="227"/>
    </location>
</feature>
<sequence length="234" mass="27047">MIRFFGQPKYSTANDTLGYEFFIRQYHQGNWVFPQNFNQFSAQQIRDLAIASIKALPKNVALVSINLDQIQFIRPDFIAGMTQVQKACYPVEVVIELTERPQKVPLSDLIDAARQYQANQLWVCLDDVGTGDNTIRLANALDPYVTEYKFALQNFRQYTDFSSIISPLLQFWRQYAQIHHKFFAIEGFETKAELSIGSHYHADVMQGYYLGRPQLISIGCTQTQKKTDKVNKFH</sequence>
<dbReference type="SMART" id="SM00052">
    <property type="entry name" value="EAL"/>
    <property type="match status" value="1"/>
</dbReference>
<gene>
    <name evidence="2" type="ORF">FD22_GL002463</name>
</gene>
<dbReference type="InterPro" id="IPR001633">
    <property type="entry name" value="EAL_dom"/>
</dbReference>
<reference evidence="2 3" key="1">
    <citation type="journal article" date="2015" name="Genome Announc.">
        <title>Expanding the biotechnology potential of lactobacilli through comparative genomics of 213 strains and associated genera.</title>
        <authorList>
            <person name="Sun Z."/>
            <person name="Harris H.M."/>
            <person name="McCann A."/>
            <person name="Guo C."/>
            <person name="Argimon S."/>
            <person name="Zhang W."/>
            <person name="Yang X."/>
            <person name="Jeffery I.B."/>
            <person name="Cooney J.C."/>
            <person name="Kagawa T.F."/>
            <person name="Liu W."/>
            <person name="Song Y."/>
            <person name="Salvetti E."/>
            <person name="Wrobel A."/>
            <person name="Rasinkangas P."/>
            <person name="Parkhill J."/>
            <person name="Rea M.C."/>
            <person name="O'Sullivan O."/>
            <person name="Ritari J."/>
            <person name="Douillard F.P."/>
            <person name="Paul Ross R."/>
            <person name="Yang R."/>
            <person name="Briner A.E."/>
            <person name="Felis G.E."/>
            <person name="de Vos W.M."/>
            <person name="Barrangou R."/>
            <person name="Klaenhammer T.R."/>
            <person name="Caufield P.W."/>
            <person name="Cui Y."/>
            <person name="Zhang H."/>
            <person name="O'Toole P.W."/>
        </authorList>
    </citation>
    <scope>NUCLEOTIDE SEQUENCE [LARGE SCALE GENOMIC DNA]</scope>
    <source>
        <strain evidence="2 3">DSM 20001</strain>
    </source>
</reference>
<evidence type="ECO:0000259" key="1">
    <source>
        <dbReference type="PROSITE" id="PS50883"/>
    </source>
</evidence>
<dbReference type="Proteomes" id="UP000051181">
    <property type="component" value="Unassembled WGS sequence"/>
</dbReference>
<accession>A0A0R1EXQ2</accession>
<dbReference type="AlphaFoldDB" id="A0A0R1EXQ2"/>
<organism evidence="2 3">
    <name type="scientific">Loigolactobacillus coryniformis subsp. coryniformis KCTC 3167 = DSM 20001</name>
    <dbReference type="NCBI Taxonomy" id="913848"/>
    <lineage>
        <taxon>Bacteria</taxon>
        <taxon>Bacillati</taxon>
        <taxon>Bacillota</taxon>
        <taxon>Bacilli</taxon>
        <taxon>Lactobacillales</taxon>
        <taxon>Lactobacillaceae</taxon>
        <taxon>Loigolactobacillus</taxon>
    </lineage>
</organism>
<dbReference type="EMBL" id="AZCN01000087">
    <property type="protein sequence ID" value="KRK14361.1"/>
    <property type="molecule type" value="Genomic_DNA"/>
</dbReference>
<evidence type="ECO:0000313" key="2">
    <source>
        <dbReference type="EMBL" id="KRK14361.1"/>
    </source>
</evidence>
<dbReference type="PATRIC" id="fig|913848.6.peg.2513"/>